<comment type="caution">
    <text evidence="1">The sequence shown here is derived from an EMBL/GenBank/DDBJ whole genome shotgun (WGS) entry which is preliminary data.</text>
</comment>
<name>A0AC61QJE6_9BACT</name>
<proteinExistence type="predicted"/>
<organism evidence="1 2">
    <name type="scientific">Candidatus Syntrophosphaera thermopropionivorans</name>
    <dbReference type="NCBI Taxonomy" id="2593015"/>
    <lineage>
        <taxon>Bacteria</taxon>
        <taxon>Pseudomonadati</taxon>
        <taxon>Candidatus Cloacimonadota</taxon>
        <taxon>Candidatus Cloacimonadia</taxon>
        <taxon>Candidatus Cloacimonadales</taxon>
        <taxon>Candidatus Cloacimonadaceae</taxon>
        <taxon>Candidatus Syntrophosphaera</taxon>
    </lineage>
</organism>
<protein>
    <submittedName>
        <fullName evidence="1">DUF374 domain-containing protein</fullName>
    </submittedName>
</protein>
<evidence type="ECO:0000313" key="2">
    <source>
        <dbReference type="Proteomes" id="UP000294588"/>
    </source>
</evidence>
<gene>
    <name evidence="1" type="ORF">E0946_03775</name>
</gene>
<dbReference type="EMBL" id="SMOG01000008">
    <property type="protein sequence ID" value="TDF73143.1"/>
    <property type="molecule type" value="Genomic_DNA"/>
</dbReference>
<accession>A0AC61QJE6</accession>
<sequence length="203" mass="22781">MPEFLMKVEAVLGAGLLKLLRATLRIAVHNQPSDDYRCVYAFIHRNLLLLTLHRINSQIAVMVSSSKDGELIAGPLKYLGYIPIRGSSTHQGSQALKEMVRLSRTHSLAITPDGPKGPLGTIHPGLFQLAYLAKIPIIPVSANSSKEWLVKSWDRFRIPKPFSRVAVNYGKPIWVNNKEEFPLAEKQLREAWKQLESSLSFVN</sequence>
<evidence type="ECO:0000313" key="1">
    <source>
        <dbReference type="EMBL" id="TDF73143.1"/>
    </source>
</evidence>
<reference evidence="1" key="1">
    <citation type="submission" date="2019-03" db="EMBL/GenBank/DDBJ databases">
        <title>Candidatus Syntrophosphaera thermopropionivorans: a novel player in syntrophic propionate oxidation during anaerobic digestion.</title>
        <authorList>
            <person name="Dyksma S."/>
        </authorList>
    </citation>
    <scope>NUCLEOTIDE SEQUENCE</scope>
    <source>
        <strain evidence="1">W5</strain>
    </source>
</reference>
<dbReference type="Proteomes" id="UP000294588">
    <property type="component" value="Unassembled WGS sequence"/>
</dbReference>
<keyword evidence="2" id="KW-1185">Reference proteome</keyword>